<reference evidence="4 5" key="1">
    <citation type="submission" date="2019-01" db="EMBL/GenBank/DDBJ databases">
        <title>Whole Genome of Ornithobacterium rhinotracheale FARPER-174b.</title>
        <authorList>
            <person name="Tataje-Lavanda L.A."/>
            <person name="Montalvan A."/>
            <person name="Montesinos R."/>
            <person name="Zimic M."/>
            <person name="Fernandez-Sanchez M."/>
            <person name="Fernandez-Diaz M."/>
        </authorList>
    </citation>
    <scope>NUCLEOTIDE SEQUENCE [LARGE SCALE GENOMIC DNA]</scope>
    <source>
        <strain evidence="4 5">FARPER-174b</strain>
    </source>
</reference>
<evidence type="ECO:0000259" key="3">
    <source>
        <dbReference type="Pfam" id="PF02230"/>
    </source>
</evidence>
<dbReference type="PANTHER" id="PTHR10655:SF17">
    <property type="entry name" value="LYSOPHOSPHOLIPASE-LIKE PROTEIN 1"/>
    <property type="match status" value="1"/>
</dbReference>
<comment type="similarity">
    <text evidence="1">Belongs to the AB hydrolase superfamily. AB hydrolase 2 family.</text>
</comment>
<evidence type="ECO:0000313" key="4">
    <source>
        <dbReference type="EMBL" id="QAR30139.1"/>
    </source>
</evidence>
<dbReference type="Proteomes" id="UP000287701">
    <property type="component" value="Chromosome"/>
</dbReference>
<organism evidence="4 5">
    <name type="scientific">Ornithobacterium rhinotracheale</name>
    <dbReference type="NCBI Taxonomy" id="28251"/>
    <lineage>
        <taxon>Bacteria</taxon>
        <taxon>Pseudomonadati</taxon>
        <taxon>Bacteroidota</taxon>
        <taxon>Flavobacteriia</taxon>
        <taxon>Flavobacteriales</taxon>
        <taxon>Weeksellaceae</taxon>
        <taxon>Ornithobacterium</taxon>
    </lineage>
</organism>
<feature type="domain" description="Phospholipase/carboxylesterase/thioesterase" evidence="3">
    <location>
        <begin position="13"/>
        <end position="215"/>
    </location>
</feature>
<keyword evidence="2" id="KW-0378">Hydrolase</keyword>
<evidence type="ECO:0000256" key="1">
    <source>
        <dbReference type="ARBA" id="ARBA00006499"/>
    </source>
</evidence>
<gene>
    <name evidence="4" type="ORF">EQP59_01570</name>
</gene>
<dbReference type="GO" id="GO:0016787">
    <property type="term" value="F:hydrolase activity"/>
    <property type="evidence" value="ECO:0007669"/>
    <property type="project" value="UniProtKB-KW"/>
</dbReference>
<proteinExistence type="inferred from homology"/>
<sequence>MKLHTDLSLPYLIRKSSKPNAPLLLLLHGYGSNEADLFSFAPELPEDFCVVALRAPIDLGFGGYAWYNINFTNLEKFNDVEQAQQAIALIKKCISELIFTYDLNPENIWLCGFSQGAILSNALCIQSPENIKNVIMLSGYWASDIIGNFRPKDYSKIRYFISHGTEDAVIPIEWARKTPENLNLLGIKNIYHEYLSGHGIVPQNFHDFLTFVNTNLHR</sequence>
<evidence type="ECO:0000313" key="5">
    <source>
        <dbReference type="Proteomes" id="UP000287701"/>
    </source>
</evidence>
<dbReference type="InterPro" id="IPR029058">
    <property type="entry name" value="AB_hydrolase_fold"/>
</dbReference>
<dbReference type="Pfam" id="PF02230">
    <property type="entry name" value="Abhydrolase_2"/>
    <property type="match status" value="1"/>
</dbReference>
<dbReference type="InterPro" id="IPR050565">
    <property type="entry name" value="LYPA1-2/EST-like"/>
</dbReference>
<evidence type="ECO:0000256" key="2">
    <source>
        <dbReference type="ARBA" id="ARBA00022801"/>
    </source>
</evidence>
<dbReference type="InterPro" id="IPR003140">
    <property type="entry name" value="PLipase/COase/thioEstase"/>
</dbReference>
<name>A0A410JPS2_ORNRH</name>
<protein>
    <submittedName>
        <fullName evidence="4">Phospholipase</fullName>
    </submittedName>
</protein>
<dbReference type="AlphaFoldDB" id="A0A410JPS2"/>
<dbReference type="RefSeq" id="WP_128500646.1">
    <property type="nucleotide sequence ID" value="NZ_CP035107.1"/>
</dbReference>
<dbReference type="EMBL" id="CP035107">
    <property type="protein sequence ID" value="QAR30139.1"/>
    <property type="molecule type" value="Genomic_DNA"/>
</dbReference>
<dbReference type="Gene3D" id="3.40.50.1820">
    <property type="entry name" value="alpha/beta hydrolase"/>
    <property type="match status" value="1"/>
</dbReference>
<dbReference type="OrthoDB" id="9795555at2"/>
<accession>A0A410JPS2</accession>
<dbReference type="PANTHER" id="PTHR10655">
    <property type="entry name" value="LYSOPHOSPHOLIPASE-RELATED"/>
    <property type="match status" value="1"/>
</dbReference>
<dbReference type="SUPFAM" id="SSF53474">
    <property type="entry name" value="alpha/beta-Hydrolases"/>
    <property type="match status" value="1"/>
</dbReference>